<dbReference type="Proteomes" id="UP001189429">
    <property type="component" value="Unassembled WGS sequence"/>
</dbReference>
<organism evidence="1 2">
    <name type="scientific">Prorocentrum cordatum</name>
    <dbReference type="NCBI Taxonomy" id="2364126"/>
    <lineage>
        <taxon>Eukaryota</taxon>
        <taxon>Sar</taxon>
        <taxon>Alveolata</taxon>
        <taxon>Dinophyceae</taxon>
        <taxon>Prorocentrales</taxon>
        <taxon>Prorocentraceae</taxon>
        <taxon>Prorocentrum</taxon>
    </lineage>
</organism>
<protein>
    <submittedName>
        <fullName evidence="1">Uncharacterized protein</fullName>
    </submittedName>
</protein>
<gene>
    <name evidence="1" type="ORF">PCOR1329_LOCUS8890</name>
</gene>
<reference evidence="1" key="1">
    <citation type="submission" date="2023-10" db="EMBL/GenBank/DDBJ databases">
        <authorList>
            <person name="Chen Y."/>
            <person name="Shah S."/>
            <person name="Dougan E. K."/>
            <person name="Thang M."/>
            <person name="Chan C."/>
        </authorList>
    </citation>
    <scope>NUCLEOTIDE SEQUENCE [LARGE SCALE GENOMIC DNA]</scope>
</reference>
<evidence type="ECO:0000313" key="2">
    <source>
        <dbReference type="Proteomes" id="UP001189429"/>
    </source>
</evidence>
<dbReference type="EMBL" id="CAUYUJ010002450">
    <property type="protein sequence ID" value="CAK0800853.1"/>
    <property type="molecule type" value="Genomic_DNA"/>
</dbReference>
<feature type="non-terminal residue" evidence="1">
    <location>
        <position position="215"/>
    </location>
</feature>
<sequence length="215" mass="23718">MPFITFSDVAVFEFDVILLFAILALHVDLELFWTWAETLNSKFHLRSALQVLEKSVEPAHLTGLASADCAVCDLRAQLVGSDAQLGKAEGDFFCYAGEGMTINETDLIASAPLSAAPGVQLIPPALSSGDTRFLKVQKDGRAFCDGGKSGPRELREGTWEGDWIRNYPAENREIACNEGHNCRWFCLWCRQRHLEESGVEVPRGNVAEKLAACQK</sequence>
<evidence type="ECO:0000313" key="1">
    <source>
        <dbReference type="EMBL" id="CAK0800853.1"/>
    </source>
</evidence>
<proteinExistence type="predicted"/>
<name>A0ABN9Q811_9DINO</name>
<accession>A0ABN9Q811</accession>
<keyword evidence="2" id="KW-1185">Reference proteome</keyword>
<comment type="caution">
    <text evidence="1">The sequence shown here is derived from an EMBL/GenBank/DDBJ whole genome shotgun (WGS) entry which is preliminary data.</text>
</comment>